<dbReference type="EMBL" id="JAAZNV010000009">
    <property type="protein sequence ID" value="NMB91776.1"/>
    <property type="molecule type" value="Genomic_DNA"/>
</dbReference>
<comment type="caution">
    <text evidence="1">The sequence shown here is derived from an EMBL/GenBank/DDBJ whole genome shotgun (WGS) entry which is preliminary data.</text>
</comment>
<organism evidence="1 2">
    <name type="scientific">candidate division WWE3 bacterium</name>
    <dbReference type="NCBI Taxonomy" id="2053526"/>
    <lineage>
        <taxon>Bacteria</taxon>
        <taxon>Katanobacteria</taxon>
    </lineage>
</organism>
<evidence type="ECO:0000313" key="2">
    <source>
        <dbReference type="Proteomes" id="UP000590542"/>
    </source>
</evidence>
<accession>A0A7X9HST0</accession>
<sequence length="77" mass="8675">MNRTKVSKEQGEYSVEDIIKEIERALNTAKTQGECLLIQDLITSVESTVKGTVLEEKVQKLSSQALGKFYEIAKTKR</sequence>
<gene>
    <name evidence="1" type="ORF">GYA37_02925</name>
</gene>
<proteinExistence type="predicted"/>
<dbReference type="Proteomes" id="UP000590542">
    <property type="component" value="Unassembled WGS sequence"/>
</dbReference>
<name>A0A7X9HST0_UNCKA</name>
<dbReference type="AlphaFoldDB" id="A0A7X9HST0"/>
<evidence type="ECO:0000313" key="1">
    <source>
        <dbReference type="EMBL" id="NMB91776.1"/>
    </source>
</evidence>
<protein>
    <submittedName>
        <fullName evidence="1">Uncharacterized protein</fullName>
    </submittedName>
</protein>
<reference evidence="1 2" key="1">
    <citation type="journal article" date="2020" name="Biotechnol. Biofuels">
        <title>New insights from the biogas microbiome by comprehensive genome-resolved metagenomics of nearly 1600 species originating from multiple anaerobic digesters.</title>
        <authorList>
            <person name="Campanaro S."/>
            <person name="Treu L."/>
            <person name="Rodriguez-R L.M."/>
            <person name="Kovalovszki A."/>
            <person name="Ziels R.M."/>
            <person name="Maus I."/>
            <person name="Zhu X."/>
            <person name="Kougias P.G."/>
            <person name="Basile A."/>
            <person name="Luo G."/>
            <person name="Schluter A."/>
            <person name="Konstantinidis K.T."/>
            <person name="Angelidaki I."/>
        </authorList>
    </citation>
    <scope>NUCLEOTIDE SEQUENCE [LARGE SCALE GENOMIC DNA]</scope>
    <source>
        <strain evidence="1">AS27yjCOA_202</strain>
    </source>
</reference>